<reference evidence="2" key="1">
    <citation type="submission" date="2019-11" db="UniProtKB">
        <authorList>
            <consortium name="WormBaseParasite"/>
        </authorList>
    </citation>
    <scope>IDENTIFICATION</scope>
</reference>
<feature type="region of interest" description="Disordered" evidence="1">
    <location>
        <begin position="1047"/>
        <end position="1076"/>
    </location>
</feature>
<evidence type="ECO:0000313" key="2">
    <source>
        <dbReference type="WBParaSite" id="MCU_011892-RA"/>
    </source>
</evidence>
<accession>A0A5K3G157</accession>
<feature type="compositionally biased region" description="Polar residues" evidence="1">
    <location>
        <begin position="346"/>
        <end position="367"/>
    </location>
</feature>
<organism evidence="2">
    <name type="scientific">Mesocestoides corti</name>
    <name type="common">Flatworm</name>
    <dbReference type="NCBI Taxonomy" id="53468"/>
    <lineage>
        <taxon>Eukaryota</taxon>
        <taxon>Metazoa</taxon>
        <taxon>Spiralia</taxon>
        <taxon>Lophotrochozoa</taxon>
        <taxon>Platyhelminthes</taxon>
        <taxon>Cestoda</taxon>
        <taxon>Eucestoda</taxon>
        <taxon>Cyclophyllidea</taxon>
        <taxon>Mesocestoididae</taxon>
        <taxon>Mesocestoides</taxon>
    </lineage>
</organism>
<feature type="compositionally biased region" description="Low complexity" evidence="1">
    <location>
        <begin position="386"/>
        <end position="413"/>
    </location>
</feature>
<feature type="region of interest" description="Disordered" evidence="1">
    <location>
        <begin position="305"/>
        <end position="326"/>
    </location>
</feature>
<feature type="region of interest" description="Disordered" evidence="1">
    <location>
        <begin position="113"/>
        <end position="227"/>
    </location>
</feature>
<sequence>MSHTGGDIGDNNCSLHAWSRTPGKPNLATLPGDLNNSAPWCGKSRFLDKFLDTNAGGEIWPILPDSSTSRKPESSQWPTPAELVGGSRGDAFSDFSLSNTWSAPGTALALRSLGDTDDQPDSWSPVDSARSANTVEPVAVPRAITGGGNVSVGDTAFNSRQRVSSVSSNKPRGESFSSWGSQPEGDFNAFSNQLPSTSESKMPKNCSQSGEGSAPVCSSASESGNHTDGLCENETILKALVNTKECWGQRPVDQSTPWDTTLTTDDSGAGSAVAFNASGNQTSTGLLGDAVSLALKQRRGIKGAGSNLVPKQGTSLESNVWSSEPPTGTSIWETHYETLGERTARWKQTASTTSGTSRLASDVNSPPGTHRLVPSFITQPHPLQPSPVQQQQQSRPFPTSFFPQQPQPRFGQTPGSGRGPNGILGGTSNFKPLQSAAPGSSGWPLPLSTDSSSPIDDPKRFIAPTASWSSDGQAGRTISKQQVSLGECRWPPSSNDNPWQTGTTAVDPRKLVPWPQQAASAPQRFHLRQNASIPPIRLLTPNPIPAGAATALRTDIARQLMVLGFHDEAGALFNDHTIDDVERFLFELRDRTGGAHPGLNQLINSVSAILMAASASGSAPPADMQQQQQQQQAPTFDIFDTRAAAAAAAAAFHMNKPHFPGRQHPAPPPLPPGQHSDFLNQLLMRESQLQTTIMQLDKKRRELIMKHAQLRKMNMGGPTAHHSNSMLQEILIQQSQVSQQIEVQEAYLNQVHGQIALLNRVAAVSAGGGGGGSNNDEAAMLMRMRTAPIPPPPPPPTSITPASSVSRLTHPSGFGGGGGSRGGGASGLMLNSPSPPADLVSKMADMKLCMDMSRRMPWEGGGSGGGVWDAPAQPQFPHPSSGFPNTDLSSNVFPLTSASPLGGDRRWAVGPPQPPHATTDFHQSTPPNVDRAIWSASWLLVSDITPQFSLEVLKVTILAALEQQQQLQNGVANESSPYGNFEVHPNLPARYVLVGFVNAHDASAVSAFISNNGFKLAGTLSVIGPAEAVAKLQEIKSLASQADEDLQSQWPDQLSSAPGSRVLQKAGATVNVSSNE</sequence>
<evidence type="ECO:0000256" key="1">
    <source>
        <dbReference type="SAM" id="MobiDB-lite"/>
    </source>
</evidence>
<dbReference type="AlphaFoldDB" id="A0A5K3G157"/>
<protein>
    <submittedName>
        <fullName evidence="2">UBA domain-containing protein</fullName>
    </submittedName>
</protein>
<feature type="region of interest" description="Disordered" evidence="1">
    <location>
        <begin position="787"/>
        <end position="834"/>
    </location>
</feature>
<proteinExistence type="predicted"/>
<dbReference type="WBParaSite" id="MCU_011892-RA">
    <property type="protein sequence ID" value="MCU_011892-RA"/>
    <property type="gene ID" value="MCU_011892"/>
</dbReference>
<feature type="compositionally biased region" description="Low complexity" evidence="1">
    <location>
        <begin position="158"/>
        <end position="169"/>
    </location>
</feature>
<feature type="compositionally biased region" description="Polar residues" evidence="1">
    <location>
        <begin position="189"/>
        <end position="226"/>
    </location>
</feature>
<feature type="compositionally biased region" description="Pro residues" evidence="1">
    <location>
        <begin position="788"/>
        <end position="798"/>
    </location>
</feature>
<name>A0A5K3G157_MESCO</name>
<feature type="region of interest" description="Disordered" evidence="1">
    <location>
        <begin position="345"/>
        <end position="453"/>
    </location>
</feature>
<feature type="compositionally biased region" description="Polar residues" evidence="1">
    <location>
        <begin position="1047"/>
        <end position="1058"/>
    </location>
</feature>
<feature type="compositionally biased region" description="Gly residues" evidence="1">
    <location>
        <begin position="414"/>
        <end position="425"/>
    </location>
</feature>
<feature type="compositionally biased region" description="Polar residues" evidence="1">
    <location>
        <begin position="312"/>
        <end position="326"/>
    </location>
</feature>
<feature type="compositionally biased region" description="Gly residues" evidence="1">
    <location>
        <begin position="813"/>
        <end position="826"/>
    </location>
</feature>